<dbReference type="EMBL" id="BTSY01000006">
    <property type="protein sequence ID" value="GMT31151.1"/>
    <property type="molecule type" value="Genomic_DNA"/>
</dbReference>
<dbReference type="Pfam" id="PF20700">
    <property type="entry name" value="Mutator"/>
    <property type="match status" value="1"/>
</dbReference>
<feature type="non-terminal residue" evidence="3">
    <location>
        <position position="400"/>
    </location>
</feature>
<evidence type="ECO:0000259" key="2">
    <source>
        <dbReference type="Pfam" id="PF20700"/>
    </source>
</evidence>
<feature type="domain" description="Mutator-like transposase" evidence="2">
    <location>
        <begin position="105"/>
        <end position="396"/>
    </location>
</feature>
<proteinExistence type="predicted"/>
<feature type="non-terminal residue" evidence="3">
    <location>
        <position position="1"/>
    </location>
</feature>
<evidence type="ECO:0000256" key="1">
    <source>
        <dbReference type="SAM" id="MobiDB-lite"/>
    </source>
</evidence>
<gene>
    <name evidence="3" type="ORF">PFISCL1PPCAC_22448</name>
</gene>
<organism evidence="3 4">
    <name type="scientific">Pristionchus fissidentatus</name>
    <dbReference type="NCBI Taxonomy" id="1538716"/>
    <lineage>
        <taxon>Eukaryota</taxon>
        <taxon>Metazoa</taxon>
        <taxon>Ecdysozoa</taxon>
        <taxon>Nematoda</taxon>
        <taxon>Chromadorea</taxon>
        <taxon>Rhabditida</taxon>
        <taxon>Rhabditina</taxon>
        <taxon>Diplogasteromorpha</taxon>
        <taxon>Diplogasteroidea</taxon>
        <taxon>Neodiplogasteridae</taxon>
        <taxon>Pristionchus</taxon>
    </lineage>
</organism>
<protein>
    <recommendedName>
        <fullName evidence="2">Mutator-like transposase domain-containing protein</fullName>
    </recommendedName>
</protein>
<evidence type="ECO:0000313" key="3">
    <source>
        <dbReference type="EMBL" id="GMT31151.1"/>
    </source>
</evidence>
<comment type="caution">
    <text evidence="3">The sequence shown here is derived from an EMBL/GenBank/DDBJ whole genome shotgun (WGS) entry which is preliminary data.</text>
</comment>
<sequence>ASVSTPPLHAPLLPPTPSPHQTSLFDLPCVNPAQIFLSIHYLPSSSLSVRPPPLLHHPLPSSLRSRNPETEDELAKDPTWAPLPPVIQGLPKTDYIVISTTSLVSILIDCPRCAKGKNDLNFHTEGMAISATGKCNLCPRKFTWNNSSVLKTSREASTEKLKKINVDIVNGAVLTAIGATKLRLVFLLSGLPTLSHSTFHRIKKNYTGPAISEHFFTAQTAVIEAVKGKIAKGEKLHVSGDGSFDSRGYSAAWCRYFILDAQTGEALHYILMHKTDTGSSSTMEVAAFNQGLMELSLMIGGSEHIASVVTDRHAAVTKMMREKYPGIGHYFDPGHFFRNITLTLISITKPQYMKKVRGWVKVIINRCYDAVITAQGNGEIASEKFRAILLCMTGQHTFDK</sequence>
<dbReference type="InterPro" id="IPR049012">
    <property type="entry name" value="Mutator_transp_dom"/>
</dbReference>
<feature type="region of interest" description="Disordered" evidence="1">
    <location>
        <begin position="58"/>
        <end position="78"/>
    </location>
</feature>
<dbReference type="Proteomes" id="UP001432322">
    <property type="component" value="Unassembled WGS sequence"/>
</dbReference>
<feature type="compositionally biased region" description="Basic and acidic residues" evidence="1">
    <location>
        <begin position="66"/>
        <end position="76"/>
    </location>
</feature>
<dbReference type="PANTHER" id="PTHR31751">
    <property type="entry name" value="SI:CH211-108C17.2-RELATED-RELATED"/>
    <property type="match status" value="1"/>
</dbReference>
<evidence type="ECO:0000313" key="4">
    <source>
        <dbReference type="Proteomes" id="UP001432322"/>
    </source>
</evidence>
<dbReference type="PANTHER" id="PTHR31751:SF42">
    <property type="entry name" value="PROTEIN CBG10204"/>
    <property type="match status" value="1"/>
</dbReference>
<accession>A0AAV5WGU8</accession>
<keyword evidence="4" id="KW-1185">Reference proteome</keyword>
<name>A0AAV5WGU8_9BILA</name>
<reference evidence="3" key="1">
    <citation type="submission" date="2023-10" db="EMBL/GenBank/DDBJ databases">
        <title>Genome assembly of Pristionchus species.</title>
        <authorList>
            <person name="Yoshida K."/>
            <person name="Sommer R.J."/>
        </authorList>
    </citation>
    <scope>NUCLEOTIDE SEQUENCE</scope>
    <source>
        <strain evidence="3">RS5133</strain>
    </source>
</reference>
<dbReference type="AlphaFoldDB" id="A0AAV5WGU8"/>